<dbReference type="AlphaFoldDB" id="A0A0N0E1T6"/>
<accession>A0A0N0E1T6</accession>
<keyword evidence="2" id="KW-1185">Reference proteome</keyword>
<gene>
    <name evidence="1" type="ORF">PF66_05432</name>
</gene>
<dbReference type="Pfam" id="PF02924">
    <property type="entry name" value="HDPD"/>
    <property type="match status" value="1"/>
</dbReference>
<dbReference type="Proteomes" id="UP000037931">
    <property type="component" value="Unassembled WGS sequence"/>
</dbReference>
<evidence type="ECO:0000313" key="1">
    <source>
        <dbReference type="EMBL" id="KPA88079.1"/>
    </source>
</evidence>
<evidence type="ECO:0000313" key="2">
    <source>
        <dbReference type="Proteomes" id="UP000037931"/>
    </source>
</evidence>
<comment type="caution">
    <text evidence="1">The sequence shown here is derived from an EMBL/GenBank/DDBJ whole genome shotgun (WGS) entry which is preliminary data.</text>
</comment>
<dbReference type="OrthoDB" id="9099687at2"/>
<protein>
    <submittedName>
        <fullName evidence="1">Bacteriophage lambda head decoration protein D</fullName>
    </submittedName>
</protein>
<proteinExistence type="predicted"/>
<dbReference type="RefSeq" id="WP_054064304.1">
    <property type="nucleotide sequence ID" value="NZ_JSYZ01000024.1"/>
</dbReference>
<dbReference type="PATRIC" id="fig|50340.43.peg.3145"/>
<dbReference type="STRING" id="50340.PF66_05432"/>
<organism evidence="1 2">
    <name type="scientific">Pseudomonas asplenii</name>
    <dbReference type="NCBI Taxonomy" id="53407"/>
    <lineage>
        <taxon>Bacteria</taxon>
        <taxon>Pseudomonadati</taxon>
        <taxon>Pseudomonadota</taxon>
        <taxon>Gammaproteobacteria</taxon>
        <taxon>Pseudomonadales</taxon>
        <taxon>Pseudomonadaceae</taxon>
        <taxon>Pseudomonas</taxon>
    </lineage>
</organism>
<name>A0A0N0E1T6_9PSED</name>
<sequence length="115" mass="11916">MSKNYVEPVHAGEFLLSEGAGKISREAIDLVPGAALPAGQVLGQITATGLFAPYSSTAEDGSEQAKCILFAGVAASEEQRRGRAVARLAEVVGDLLAGLDHDGEKALAAHFIIVR</sequence>
<dbReference type="InterPro" id="IPR004195">
    <property type="entry name" value="Head_decoration_D"/>
</dbReference>
<reference evidence="1 2" key="1">
    <citation type="journal article" date="2015" name="PLoS ONE">
        <title>Rice-Infecting Pseudomonas Genomes Are Highly Accessorized and Harbor Multiple Putative Virulence Mechanisms to Cause Sheath Brown Rot.</title>
        <authorList>
            <person name="Quibod I.L."/>
            <person name="Grande G."/>
            <person name="Oreiro E.G."/>
            <person name="Borja F.N."/>
            <person name="Dossa G.S."/>
            <person name="Mauleon R."/>
            <person name="Cruz C.V."/>
            <person name="Oliva R."/>
        </authorList>
    </citation>
    <scope>NUCLEOTIDE SEQUENCE [LARGE SCALE GENOMIC DNA]</scope>
    <source>
        <strain evidence="1 2">IRRI 6609</strain>
    </source>
</reference>
<dbReference type="EMBL" id="JSYZ01000024">
    <property type="protein sequence ID" value="KPA88079.1"/>
    <property type="molecule type" value="Genomic_DNA"/>
</dbReference>